<dbReference type="PROSITE" id="PS50844">
    <property type="entry name" value="AFP_LIKE"/>
    <property type="match status" value="1"/>
</dbReference>
<dbReference type="InterPro" id="IPR017585">
    <property type="entry name" value="SAF_FlgA"/>
</dbReference>
<evidence type="ECO:0000256" key="2">
    <source>
        <dbReference type="ARBA" id="ARBA00010474"/>
    </source>
</evidence>
<dbReference type="SUPFAM" id="SSF51269">
    <property type="entry name" value="AFP III-like domain"/>
    <property type="match status" value="1"/>
</dbReference>
<dbReference type="GO" id="GO:0042597">
    <property type="term" value="C:periplasmic space"/>
    <property type="evidence" value="ECO:0007669"/>
    <property type="project" value="UniProtKB-SubCell"/>
</dbReference>
<dbReference type="AlphaFoldDB" id="A0A2T3NBQ5"/>
<accession>A0A2T3NBQ5</accession>
<feature type="signal peptide" evidence="7">
    <location>
        <begin position="1"/>
        <end position="19"/>
    </location>
</feature>
<dbReference type="Pfam" id="PF13144">
    <property type="entry name" value="ChapFlgA"/>
    <property type="match status" value="1"/>
</dbReference>
<dbReference type="CDD" id="cd11614">
    <property type="entry name" value="SAF_CpaB_FlgA_like"/>
    <property type="match status" value="1"/>
</dbReference>
<dbReference type="PANTHER" id="PTHR36307:SF1">
    <property type="entry name" value="FLAGELLA BASAL BODY P-RING FORMATION PROTEIN FLGA"/>
    <property type="match status" value="1"/>
</dbReference>
<comment type="function">
    <text evidence="6 7">Involved in the assembly process of the P-ring formation. It may associate with FlgF on the rod constituting a structure essential for the P-ring assembly or may act as a modulator protein for the P-ring assembly.</text>
</comment>
<dbReference type="Proteomes" id="UP000241346">
    <property type="component" value="Unassembled WGS sequence"/>
</dbReference>
<evidence type="ECO:0000259" key="8">
    <source>
        <dbReference type="PROSITE" id="PS50844"/>
    </source>
</evidence>
<keyword evidence="9" id="KW-0969">Cilium</keyword>
<feature type="chain" id="PRO_5015374676" description="Flagella basal body P-ring formation protein FlgA" evidence="7">
    <location>
        <begin position="20"/>
        <end position="234"/>
    </location>
</feature>
<keyword evidence="4 7" id="KW-0732">Signal</keyword>
<dbReference type="InterPro" id="IPR039246">
    <property type="entry name" value="Flagellar_FlgA"/>
</dbReference>
<sequence>MCFIGLQIFFFSGISPAFANQEASQSATTNISPDVISQAAQEHVTALTREANGRFTITAPNLDNRLRLPQCPEPLSTGIPNKSSLSGTVSVLVRCESLNWQIYVPVRVQQVLERVVAKTPLPRGTVISAADIDVEQVELRRQRGASFANPEQLIGSKVKRPVRLGEIILASDICLVCRNDAVLIKAGNDGLSIITEGKALSDGSLGEQIRVQNNRSKKVVTGIVSAVGEVTVRY</sequence>
<evidence type="ECO:0000256" key="7">
    <source>
        <dbReference type="RuleBase" id="RU362063"/>
    </source>
</evidence>
<name>A0A2T3NBQ5_9GAMM</name>
<dbReference type="InterPro" id="IPR006190">
    <property type="entry name" value="SAF_AFP_Neu5Ac"/>
</dbReference>
<evidence type="ECO:0000256" key="1">
    <source>
        <dbReference type="ARBA" id="ARBA00004418"/>
    </source>
</evidence>
<dbReference type="InterPro" id="IPR041231">
    <property type="entry name" value="FlgA_N"/>
</dbReference>
<dbReference type="InterPro" id="IPR013974">
    <property type="entry name" value="SAF"/>
</dbReference>
<dbReference type="Gene3D" id="3.90.1210.10">
    <property type="entry name" value="Antifreeze-like/N-acetylneuraminic acid synthase C-terminal domain"/>
    <property type="match status" value="1"/>
</dbReference>
<dbReference type="GO" id="GO:0044780">
    <property type="term" value="P:bacterial-type flagellum assembly"/>
    <property type="evidence" value="ECO:0007669"/>
    <property type="project" value="InterPro"/>
</dbReference>
<keyword evidence="7" id="KW-1005">Bacterial flagellum biogenesis</keyword>
<evidence type="ECO:0000256" key="6">
    <source>
        <dbReference type="ARBA" id="ARBA00025643"/>
    </source>
</evidence>
<evidence type="ECO:0000313" key="10">
    <source>
        <dbReference type="Proteomes" id="UP000241346"/>
    </source>
</evidence>
<dbReference type="NCBIfam" id="TIGR03170">
    <property type="entry name" value="flgA_cterm"/>
    <property type="match status" value="1"/>
</dbReference>
<keyword evidence="9" id="KW-0282">Flagellum</keyword>
<proteinExistence type="inferred from homology"/>
<evidence type="ECO:0000313" key="9">
    <source>
        <dbReference type="EMBL" id="PSW11231.1"/>
    </source>
</evidence>
<dbReference type="SMART" id="SM00858">
    <property type="entry name" value="SAF"/>
    <property type="match status" value="1"/>
</dbReference>
<gene>
    <name evidence="9" type="ORF">C9J01_16840</name>
</gene>
<dbReference type="InterPro" id="IPR036732">
    <property type="entry name" value="AFP_Neu5c_C_sf"/>
</dbReference>
<organism evidence="9 10">
    <name type="scientific">Photobacterium rosenbergii</name>
    <dbReference type="NCBI Taxonomy" id="294936"/>
    <lineage>
        <taxon>Bacteria</taxon>
        <taxon>Pseudomonadati</taxon>
        <taxon>Pseudomonadota</taxon>
        <taxon>Gammaproteobacteria</taxon>
        <taxon>Vibrionales</taxon>
        <taxon>Vibrionaceae</taxon>
        <taxon>Photobacterium</taxon>
    </lineage>
</organism>
<dbReference type="OrthoDB" id="5729023at2"/>
<evidence type="ECO:0000256" key="4">
    <source>
        <dbReference type="ARBA" id="ARBA00022729"/>
    </source>
</evidence>
<comment type="similarity">
    <text evidence="2 7">Belongs to the FlgA family.</text>
</comment>
<dbReference type="PANTHER" id="PTHR36307">
    <property type="entry name" value="FLAGELLA BASAL BODY P-RING FORMATION PROTEIN FLGA"/>
    <property type="match status" value="1"/>
</dbReference>
<reference evidence="9 10" key="1">
    <citation type="submission" date="2018-03" db="EMBL/GenBank/DDBJ databases">
        <title>Whole genome sequencing of Histamine producing bacteria.</title>
        <authorList>
            <person name="Butler K."/>
        </authorList>
    </citation>
    <scope>NUCLEOTIDE SEQUENCE [LARGE SCALE GENOMIC DNA]</scope>
    <source>
        <strain evidence="9 10">DSM 19138</strain>
    </source>
</reference>
<evidence type="ECO:0000256" key="5">
    <source>
        <dbReference type="ARBA" id="ARBA00022764"/>
    </source>
</evidence>
<protein>
    <recommendedName>
        <fullName evidence="3 7">Flagella basal body P-ring formation protein FlgA</fullName>
    </recommendedName>
</protein>
<keyword evidence="5 7" id="KW-0574">Periplasm</keyword>
<dbReference type="Pfam" id="PF17656">
    <property type="entry name" value="ChapFlgA_N"/>
    <property type="match status" value="1"/>
</dbReference>
<dbReference type="EMBL" id="PYMB01000008">
    <property type="protein sequence ID" value="PSW11231.1"/>
    <property type="molecule type" value="Genomic_DNA"/>
</dbReference>
<evidence type="ECO:0000256" key="3">
    <source>
        <dbReference type="ARBA" id="ARBA00014754"/>
    </source>
</evidence>
<feature type="domain" description="AFP-like" evidence="8">
    <location>
        <begin position="114"/>
        <end position="173"/>
    </location>
</feature>
<comment type="caution">
    <text evidence="9">The sequence shown here is derived from an EMBL/GenBank/DDBJ whole genome shotgun (WGS) entry which is preliminary data.</text>
</comment>
<dbReference type="Gene3D" id="2.30.30.760">
    <property type="match status" value="1"/>
</dbReference>
<comment type="subcellular location">
    <subcellularLocation>
        <location evidence="1 7">Periplasm</location>
    </subcellularLocation>
</comment>
<keyword evidence="9" id="KW-0966">Cell projection</keyword>